<protein>
    <submittedName>
        <fullName evidence="2">Uncharacterized protein</fullName>
    </submittedName>
</protein>
<reference evidence="2" key="1">
    <citation type="journal article" date="2022" name="bioRxiv">
        <title>Sequencing and chromosome-scale assembly of the giantPleurodeles waltlgenome.</title>
        <authorList>
            <person name="Brown T."/>
            <person name="Elewa A."/>
            <person name="Iarovenko S."/>
            <person name="Subramanian E."/>
            <person name="Araus A.J."/>
            <person name="Petzold A."/>
            <person name="Susuki M."/>
            <person name="Suzuki K.-i.T."/>
            <person name="Hayashi T."/>
            <person name="Toyoda A."/>
            <person name="Oliveira C."/>
            <person name="Osipova E."/>
            <person name="Leigh N.D."/>
            <person name="Simon A."/>
            <person name="Yun M.H."/>
        </authorList>
    </citation>
    <scope>NUCLEOTIDE SEQUENCE</scope>
    <source>
        <strain evidence="2">20211129_DDA</strain>
        <tissue evidence="2">Liver</tissue>
    </source>
</reference>
<name>A0AAV7Q1H2_PLEWA</name>
<dbReference type="EMBL" id="JANPWB010000011">
    <property type="protein sequence ID" value="KAJ1133187.1"/>
    <property type="molecule type" value="Genomic_DNA"/>
</dbReference>
<gene>
    <name evidence="1" type="ORF">NDU88_011481</name>
    <name evidence="2" type="ORF">NDU88_011484</name>
</gene>
<proteinExistence type="predicted"/>
<dbReference type="Proteomes" id="UP001066276">
    <property type="component" value="Chromosome 7"/>
</dbReference>
<evidence type="ECO:0000313" key="1">
    <source>
        <dbReference type="EMBL" id="KAJ1133184.1"/>
    </source>
</evidence>
<dbReference type="PANTHER" id="PTHR19446">
    <property type="entry name" value="REVERSE TRANSCRIPTASES"/>
    <property type="match status" value="1"/>
</dbReference>
<sequence length="135" mass="15036">MLVVIWHLKPAGTPGSDELPEEFSYRYARDLSDQLLEVYGEASQAVSLPPSMREAMVVMILKLDSDPKSAAADRPILLSNLDVKILSGVLLAHLLLHMATLIYPHQSGIILRHSTVHNMCRLAHVYHTTQLQADE</sequence>
<comment type="caution">
    <text evidence="2">The sequence shown here is derived from an EMBL/GenBank/DDBJ whole genome shotgun (WGS) entry which is preliminary data.</text>
</comment>
<keyword evidence="3" id="KW-1185">Reference proteome</keyword>
<dbReference type="EMBL" id="JANPWB010000011">
    <property type="protein sequence ID" value="KAJ1133184.1"/>
    <property type="molecule type" value="Genomic_DNA"/>
</dbReference>
<evidence type="ECO:0000313" key="3">
    <source>
        <dbReference type="Proteomes" id="UP001066276"/>
    </source>
</evidence>
<accession>A0AAV7Q1H2</accession>
<dbReference type="AlphaFoldDB" id="A0AAV7Q1H2"/>
<organism evidence="2 3">
    <name type="scientific">Pleurodeles waltl</name>
    <name type="common">Iberian ribbed newt</name>
    <dbReference type="NCBI Taxonomy" id="8319"/>
    <lineage>
        <taxon>Eukaryota</taxon>
        <taxon>Metazoa</taxon>
        <taxon>Chordata</taxon>
        <taxon>Craniata</taxon>
        <taxon>Vertebrata</taxon>
        <taxon>Euteleostomi</taxon>
        <taxon>Amphibia</taxon>
        <taxon>Batrachia</taxon>
        <taxon>Caudata</taxon>
        <taxon>Salamandroidea</taxon>
        <taxon>Salamandridae</taxon>
        <taxon>Pleurodelinae</taxon>
        <taxon>Pleurodeles</taxon>
    </lineage>
</organism>
<evidence type="ECO:0000313" key="2">
    <source>
        <dbReference type="EMBL" id="KAJ1133187.1"/>
    </source>
</evidence>